<evidence type="ECO:0000256" key="2">
    <source>
        <dbReference type="SAM" id="Phobius"/>
    </source>
</evidence>
<feature type="transmembrane region" description="Helical" evidence="2">
    <location>
        <begin position="199"/>
        <end position="220"/>
    </location>
</feature>
<sequence length="376" mass="39597">MFGSQNTTGARLLTPEEASTVGWVTGGSALISLISTCFTLIAFALDRGVFRGASPPRPLIPTVPLRSAMEFIVVIDAIAAAKAAIDNFIFQAHPRTHDDHTQACQIFGSLEVALVVARALFGTLFSGLAAATILRLFRGGPSWRLTHCGALVCLLLAIMSFMWCNWLGPGPSATIGRTIDGACTLRAAAPKAALSGICYAPQAVASAVFLFAVWRIGPIAGPASTRALWRRALLCCALWGGGGIGLLAVDILNVCGVELRRDSFARAVVVGALFPLRGAVDALLFVWSEKGFFWHSVGVLRDLCSCRHRSARVPSLPDAFTPTITRMARAQQAAAAATLAPVAQRDDAFAPASGATEMSHTPRTLTDPSVRAASDA</sequence>
<feature type="transmembrane region" description="Helical" evidence="2">
    <location>
        <begin position="232"/>
        <end position="252"/>
    </location>
</feature>
<feature type="compositionally biased region" description="Polar residues" evidence="1">
    <location>
        <begin position="356"/>
        <end position="367"/>
    </location>
</feature>
<feature type="transmembrane region" description="Helical" evidence="2">
    <location>
        <begin position="115"/>
        <end position="137"/>
    </location>
</feature>
<name>A0A7S1M1S6_NEODS</name>
<feature type="transmembrane region" description="Helical" evidence="2">
    <location>
        <begin position="20"/>
        <end position="45"/>
    </location>
</feature>
<keyword evidence="2" id="KW-1133">Transmembrane helix</keyword>
<feature type="region of interest" description="Disordered" evidence="1">
    <location>
        <begin position="350"/>
        <end position="376"/>
    </location>
</feature>
<proteinExistence type="predicted"/>
<evidence type="ECO:0000313" key="3">
    <source>
        <dbReference type="EMBL" id="CAD9119535.1"/>
    </source>
</evidence>
<feature type="transmembrane region" description="Helical" evidence="2">
    <location>
        <begin position="264"/>
        <end position="287"/>
    </location>
</feature>
<protein>
    <submittedName>
        <fullName evidence="3">Uncharacterized protein</fullName>
    </submittedName>
</protein>
<organism evidence="3">
    <name type="scientific">Neobodo designis</name>
    <name type="common">Flagellated protozoan</name>
    <name type="synonym">Bodo designis</name>
    <dbReference type="NCBI Taxonomy" id="312471"/>
    <lineage>
        <taxon>Eukaryota</taxon>
        <taxon>Discoba</taxon>
        <taxon>Euglenozoa</taxon>
        <taxon>Kinetoplastea</taxon>
        <taxon>Metakinetoplastina</taxon>
        <taxon>Neobodonida</taxon>
        <taxon>Neobodo</taxon>
    </lineage>
</organism>
<accession>A0A7S1M1S6</accession>
<feature type="transmembrane region" description="Helical" evidence="2">
    <location>
        <begin position="149"/>
        <end position="168"/>
    </location>
</feature>
<dbReference type="AlphaFoldDB" id="A0A7S1M1S6"/>
<keyword evidence="2" id="KW-0812">Transmembrane</keyword>
<keyword evidence="2" id="KW-0472">Membrane</keyword>
<evidence type="ECO:0000256" key="1">
    <source>
        <dbReference type="SAM" id="MobiDB-lite"/>
    </source>
</evidence>
<gene>
    <name evidence="3" type="ORF">NDES1114_LOCUS16595</name>
</gene>
<reference evidence="3" key="1">
    <citation type="submission" date="2021-01" db="EMBL/GenBank/DDBJ databases">
        <authorList>
            <person name="Corre E."/>
            <person name="Pelletier E."/>
            <person name="Niang G."/>
            <person name="Scheremetjew M."/>
            <person name="Finn R."/>
            <person name="Kale V."/>
            <person name="Holt S."/>
            <person name="Cochrane G."/>
            <person name="Meng A."/>
            <person name="Brown T."/>
            <person name="Cohen L."/>
        </authorList>
    </citation>
    <scope>NUCLEOTIDE SEQUENCE</scope>
    <source>
        <strain evidence="3">CCAP 1951/1</strain>
    </source>
</reference>
<dbReference type="EMBL" id="HBGF01025020">
    <property type="protein sequence ID" value="CAD9119535.1"/>
    <property type="molecule type" value="Transcribed_RNA"/>
</dbReference>